<gene>
    <name evidence="1" type="ORF">Tci_614462</name>
</gene>
<evidence type="ECO:0008006" key="2">
    <source>
        <dbReference type="Google" id="ProtNLM"/>
    </source>
</evidence>
<organism evidence="1">
    <name type="scientific">Tanacetum cinerariifolium</name>
    <name type="common">Dalmatian daisy</name>
    <name type="synonym">Chrysanthemum cinerariifolium</name>
    <dbReference type="NCBI Taxonomy" id="118510"/>
    <lineage>
        <taxon>Eukaryota</taxon>
        <taxon>Viridiplantae</taxon>
        <taxon>Streptophyta</taxon>
        <taxon>Embryophyta</taxon>
        <taxon>Tracheophyta</taxon>
        <taxon>Spermatophyta</taxon>
        <taxon>Magnoliopsida</taxon>
        <taxon>eudicotyledons</taxon>
        <taxon>Gunneridae</taxon>
        <taxon>Pentapetalae</taxon>
        <taxon>asterids</taxon>
        <taxon>campanulids</taxon>
        <taxon>Asterales</taxon>
        <taxon>Asteraceae</taxon>
        <taxon>Asteroideae</taxon>
        <taxon>Anthemideae</taxon>
        <taxon>Anthemidinae</taxon>
        <taxon>Tanacetum</taxon>
    </lineage>
</organism>
<comment type="caution">
    <text evidence="1">The sequence shown here is derived from an EMBL/GenBank/DDBJ whole genome shotgun (WGS) entry which is preliminary data.</text>
</comment>
<evidence type="ECO:0000313" key="1">
    <source>
        <dbReference type="EMBL" id="GFA42490.1"/>
    </source>
</evidence>
<dbReference type="AlphaFoldDB" id="A0A699JJZ5"/>
<dbReference type="EMBL" id="BKCJ010421699">
    <property type="protein sequence ID" value="GFA42490.1"/>
    <property type="molecule type" value="Genomic_DNA"/>
</dbReference>
<reference evidence="1" key="1">
    <citation type="journal article" date="2019" name="Sci. Rep.">
        <title>Draft genome of Tanacetum cinerariifolium, the natural source of mosquito coil.</title>
        <authorList>
            <person name="Yamashiro T."/>
            <person name="Shiraishi A."/>
            <person name="Satake H."/>
            <person name="Nakayama K."/>
        </authorList>
    </citation>
    <scope>NUCLEOTIDE SEQUENCE</scope>
</reference>
<proteinExistence type="predicted"/>
<name>A0A699JJZ5_TANCI</name>
<sequence length="207" mass="23562">MEEMVINTTAFIRGEVVAASKKKGKFQLPPPMVTLVEIEAATSFVTFTMIKGIARMSIEELMRAGKLSRLIKEIKHGRDQSRAGKKETPAKDKTAAIYMTQSWQRMTRQKVTQNFERVREITFPPLSTSSRVEGPLVIEAEIDGHMIHHIDYIICGTQRRGDSLENFKVTLHPDFPDQEVAIRGTLSTKRRTELCSLLKENLDIFAW</sequence>
<protein>
    <recommendedName>
        <fullName evidence="2">Reverse transcriptase domain-containing protein</fullName>
    </recommendedName>
</protein>
<accession>A0A699JJZ5</accession>